<gene>
    <name evidence="2" type="ORF">SAMN04488557_4009</name>
</gene>
<dbReference type="PROSITE" id="PS51257">
    <property type="entry name" value="PROKAR_LIPOPROTEIN"/>
    <property type="match status" value="1"/>
</dbReference>
<evidence type="ECO:0000313" key="2">
    <source>
        <dbReference type="EMBL" id="SFV38986.1"/>
    </source>
</evidence>
<protein>
    <submittedName>
        <fullName evidence="2">Predicted membrane protein</fullName>
    </submittedName>
</protein>
<keyword evidence="1" id="KW-0812">Transmembrane</keyword>
<dbReference type="InterPro" id="IPR018750">
    <property type="entry name" value="DUF2306_membrane"/>
</dbReference>
<evidence type="ECO:0000256" key="1">
    <source>
        <dbReference type="SAM" id="Phobius"/>
    </source>
</evidence>
<dbReference type="STRING" id="51670.SAMN04488557_4009"/>
<dbReference type="Proteomes" id="UP000199423">
    <property type="component" value="Unassembled WGS sequence"/>
</dbReference>
<feature type="transmembrane region" description="Helical" evidence="1">
    <location>
        <begin position="133"/>
        <end position="153"/>
    </location>
</feature>
<keyword evidence="1" id="KW-0472">Membrane</keyword>
<keyword evidence="3" id="KW-1185">Reference proteome</keyword>
<dbReference type="EMBL" id="FPCH01000005">
    <property type="protein sequence ID" value="SFV38986.1"/>
    <property type="molecule type" value="Genomic_DNA"/>
</dbReference>
<keyword evidence="1" id="KW-1133">Transmembrane helix</keyword>
<name>A0A1I7NWE3_9HYPH</name>
<organism evidence="2 3">
    <name type="scientific">Hyphomicrobium facile</name>
    <dbReference type="NCBI Taxonomy" id="51670"/>
    <lineage>
        <taxon>Bacteria</taxon>
        <taxon>Pseudomonadati</taxon>
        <taxon>Pseudomonadota</taxon>
        <taxon>Alphaproteobacteria</taxon>
        <taxon>Hyphomicrobiales</taxon>
        <taxon>Hyphomicrobiaceae</taxon>
        <taxon>Hyphomicrobium</taxon>
    </lineage>
</organism>
<sequence length="163" mass="17751">MFVLAGRAPFLFPAHMLSSAMALLIAPIVIACRHRPELHRPLGRLLGVFVVIGGLTSLPVAIMSHSPALARAGFFVQGLVWLYLFGSAFIAIRQRNIPRHAHFVMAMVAVTTGAVWFRVITGASIVLRLPFDPVYALAAWIGWMVPLGIVLSNPRFISASLAR</sequence>
<reference evidence="3" key="1">
    <citation type="submission" date="2016-10" db="EMBL/GenBank/DDBJ databases">
        <authorList>
            <person name="Varghese N."/>
            <person name="Submissions S."/>
        </authorList>
    </citation>
    <scope>NUCLEOTIDE SEQUENCE [LARGE SCALE GENOMIC DNA]</scope>
    <source>
        <strain evidence="3">DSM 1565</strain>
    </source>
</reference>
<feature type="transmembrane region" description="Helical" evidence="1">
    <location>
        <begin position="42"/>
        <end position="62"/>
    </location>
</feature>
<accession>A0A1I7NWE3</accession>
<feature type="transmembrane region" description="Helical" evidence="1">
    <location>
        <begin position="104"/>
        <end position="127"/>
    </location>
</feature>
<feature type="transmembrane region" description="Helical" evidence="1">
    <location>
        <begin position="74"/>
        <end position="92"/>
    </location>
</feature>
<dbReference type="Pfam" id="PF10067">
    <property type="entry name" value="DUF2306"/>
    <property type="match status" value="1"/>
</dbReference>
<dbReference type="AlphaFoldDB" id="A0A1I7NWE3"/>
<proteinExistence type="predicted"/>
<evidence type="ECO:0000313" key="3">
    <source>
        <dbReference type="Proteomes" id="UP000199423"/>
    </source>
</evidence>
<feature type="transmembrane region" description="Helical" evidence="1">
    <location>
        <begin position="12"/>
        <end position="30"/>
    </location>
</feature>